<evidence type="ECO:0000313" key="4">
    <source>
        <dbReference type="EMBL" id="SEJ47749.1"/>
    </source>
</evidence>
<protein>
    <submittedName>
        <fullName evidence="4">4'-phosphopantetheinyl transferase superfamily protein</fullName>
    </submittedName>
</protein>
<dbReference type="InterPro" id="IPR050559">
    <property type="entry name" value="P-Pant_transferase_sf"/>
</dbReference>
<keyword evidence="5" id="KW-1185">Reference proteome</keyword>
<dbReference type="AlphaFoldDB" id="A0A1H6Z2N4"/>
<dbReference type="Proteomes" id="UP000199532">
    <property type="component" value="Unassembled WGS sequence"/>
</dbReference>
<evidence type="ECO:0000259" key="3">
    <source>
        <dbReference type="Pfam" id="PF01648"/>
    </source>
</evidence>
<dbReference type="GO" id="GO:0008897">
    <property type="term" value="F:holo-[acyl-carrier-protein] synthase activity"/>
    <property type="evidence" value="ECO:0007669"/>
    <property type="project" value="InterPro"/>
</dbReference>
<reference evidence="4 5" key="1">
    <citation type="submission" date="2016-10" db="EMBL/GenBank/DDBJ databases">
        <authorList>
            <person name="de Groot N.N."/>
        </authorList>
    </citation>
    <scope>NUCLEOTIDE SEQUENCE [LARGE SCALE GENOMIC DNA]</scope>
    <source>
        <strain evidence="4 5">DSM 19938</strain>
    </source>
</reference>
<dbReference type="PANTHER" id="PTHR12215">
    <property type="entry name" value="PHOSPHOPANTETHEINE TRANSFERASE"/>
    <property type="match status" value="1"/>
</dbReference>
<evidence type="ECO:0000313" key="5">
    <source>
        <dbReference type="Proteomes" id="UP000199532"/>
    </source>
</evidence>
<dbReference type="OrthoDB" id="1190494at2"/>
<organism evidence="4 5">
    <name type="scientific">Dyadobacter koreensis</name>
    <dbReference type="NCBI Taxonomy" id="408657"/>
    <lineage>
        <taxon>Bacteria</taxon>
        <taxon>Pseudomonadati</taxon>
        <taxon>Bacteroidota</taxon>
        <taxon>Cytophagia</taxon>
        <taxon>Cytophagales</taxon>
        <taxon>Spirosomataceae</taxon>
        <taxon>Dyadobacter</taxon>
    </lineage>
</organism>
<evidence type="ECO:0000256" key="2">
    <source>
        <dbReference type="ARBA" id="ARBA00022679"/>
    </source>
</evidence>
<dbReference type="GO" id="GO:0005829">
    <property type="term" value="C:cytosol"/>
    <property type="evidence" value="ECO:0007669"/>
    <property type="project" value="TreeGrafter"/>
</dbReference>
<dbReference type="PANTHER" id="PTHR12215:SF10">
    <property type="entry name" value="L-AMINOADIPATE-SEMIALDEHYDE DEHYDROGENASE-PHOSPHOPANTETHEINYL TRANSFERASE"/>
    <property type="match status" value="1"/>
</dbReference>
<accession>A0A1H6Z2N4</accession>
<dbReference type="InterPro" id="IPR037143">
    <property type="entry name" value="4-PPantetheinyl_Trfase_dom_sf"/>
</dbReference>
<dbReference type="Gene3D" id="3.90.470.20">
    <property type="entry name" value="4'-phosphopantetheinyl transferase domain"/>
    <property type="match status" value="2"/>
</dbReference>
<dbReference type="GO" id="GO:0019878">
    <property type="term" value="P:lysine biosynthetic process via aminoadipic acid"/>
    <property type="evidence" value="ECO:0007669"/>
    <property type="project" value="TreeGrafter"/>
</dbReference>
<dbReference type="GO" id="GO:0000287">
    <property type="term" value="F:magnesium ion binding"/>
    <property type="evidence" value="ECO:0007669"/>
    <property type="project" value="InterPro"/>
</dbReference>
<feature type="domain" description="4'-phosphopantetheinyl transferase" evidence="3">
    <location>
        <begin position="108"/>
        <end position="209"/>
    </location>
</feature>
<name>A0A1H6Z2N4_9BACT</name>
<proteinExistence type="inferred from homology"/>
<gene>
    <name evidence="4" type="ORF">SAMN04487995_4892</name>
</gene>
<sequence>MPLVHSEKIEETSTLLLWKLTETEEELHQSLGSSFNSDDFETISHPQKRREWLASRILIKILVEQFGLSYEGTHKDEHGKAFLVNNASHISITHTFDYVAAVINPSAPVGIDMEKADPKLQRTSRKYLSEPEYEHAENELSILCMYWCAKEAIYKLYGKKKISFKNSIYIKPFNNSQTLIQGELTDDDDDLKIHSPIHVRWFEDYCLAVSI</sequence>
<dbReference type="InterPro" id="IPR008278">
    <property type="entry name" value="4-PPantetheinyl_Trfase_dom"/>
</dbReference>
<dbReference type="STRING" id="408657.SAMN04487995_4892"/>
<keyword evidence="2 4" id="KW-0808">Transferase</keyword>
<dbReference type="EMBL" id="FNXY01000008">
    <property type="protein sequence ID" value="SEJ47749.1"/>
    <property type="molecule type" value="Genomic_DNA"/>
</dbReference>
<evidence type="ECO:0000256" key="1">
    <source>
        <dbReference type="ARBA" id="ARBA00010990"/>
    </source>
</evidence>
<dbReference type="RefSeq" id="WP_090339270.1">
    <property type="nucleotide sequence ID" value="NZ_FNXY01000008.1"/>
</dbReference>
<dbReference type="Pfam" id="PF01648">
    <property type="entry name" value="ACPS"/>
    <property type="match status" value="1"/>
</dbReference>
<comment type="similarity">
    <text evidence="1">Belongs to the P-Pant transferase superfamily. Gsp/Sfp/HetI/AcpT family.</text>
</comment>
<dbReference type="SUPFAM" id="SSF56214">
    <property type="entry name" value="4'-phosphopantetheinyl transferase"/>
    <property type="match status" value="2"/>
</dbReference>